<accession>A0A9P9DG27</accession>
<gene>
    <name evidence="1" type="ORF">EDB81DRAFT_873199</name>
</gene>
<organism evidence="1 2">
    <name type="scientific">Dactylonectria macrodidyma</name>
    <dbReference type="NCBI Taxonomy" id="307937"/>
    <lineage>
        <taxon>Eukaryota</taxon>
        <taxon>Fungi</taxon>
        <taxon>Dikarya</taxon>
        <taxon>Ascomycota</taxon>
        <taxon>Pezizomycotina</taxon>
        <taxon>Sordariomycetes</taxon>
        <taxon>Hypocreomycetidae</taxon>
        <taxon>Hypocreales</taxon>
        <taxon>Nectriaceae</taxon>
        <taxon>Dactylonectria</taxon>
    </lineage>
</organism>
<protein>
    <submittedName>
        <fullName evidence="1">Uncharacterized protein</fullName>
    </submittedName>
</protein>
<comment type="caution">
    <text evidence="1">The sequence shown here is derived from an EMBL/GenBank/DDBJ whole genome shotgun (WGS) entry which is preliminary data.</text>
</comment>
<keyword evidence="2" id="KW-1185">Reference proteome</keyword>
<evidence type="ECO:0000313" key="2">
    <source>
        <dbReference type="Proteomes" id="UP000738349"/>
    </source>
</evidence>
<dbReference type="PANTHER" id="PTHR38116:SF1">
    <property type="entry name" value="BZIP DOMAIN-CONTAINING PROTEIN"/>
    <property type="match status" value="1"/>
</dbReference>
<dbReference type="InterPro" id="IPR021833">
    <property type="entry name" value="DUF3425"/>
</dbReference>
<name>A0A9P9DG27_9HYPO</name>
<dbReference type="OrthoDB" id="2245989at2759"/>
<proteinExistence type="predicted"/>
<dbReference type="EMBL" id="JAGMUV010000027">
    <property type="protein sequence ID" value="KAH7118493.1"/>
    <property type="molecule type" value="Genomic_DNA"/>
</dbReference>
<reference evidence="1" key="1">
    <citation type="journal article" date="2021" name="Nat. Commun.">
        <title>Genetic determinants of endophytism in the Arabidopsis root mycobiome.</title>
        <authorList>
            <person name="Mesny F."/>
            <person name="Miyauchi S."/>
            <person name="Thiergart T."/>
            <person name="Pickel B."/>
            <person name="Atanasova L."/>
            <person name="Karlsson M."/>
            <person name="Huettel B."/>
            <person name="Barry K.W."/>
            <person name="Haridas S."/>
            <person name="Chen C."/>
            <person name="Bauer D."/>
            <person name="Andreopoulos W."/>
            <person name="Pangilinan J."/>
            <person name="LaButti K."/>
            <person name="Riley R."/>
            <person name="Lipzen A."/>
            <person name="Clum A."/>
            <person name="Drula E."/>
            <person name="Henrissat B."/>
            <person name="Kohler A."/>
            <person name="Grigoriev I.V."/>
            <person name="Martin F.M."/>
            <person name="Hacquard S."/>
        </authorList>
    </citation>
    <scope>NUCLEOTIDE SEQUENCE</scope>
    <source>
        <strain evidence="1">MPI-CAGE-AT-0147</strain>
    </source>
</reference>
<dbReference type="AlphaFoldDB" id="A0A9P9DG27"/>
<evidence type="ECO:0000313" key="1">
    <source>
        <dbReference type="EMBL" id="KAH7118493.1"/>
    </source>
</evidence>
<dbReference type="Pfam" id="PF11905">
    <property type="entry name" value="DUF3425"/>
    <property type="match status" value="1"/>
</dbReference>
<dbReference type="PANTHER" id="PTHR38116">
    <property type="entry name" value="CHROMOSOME 7, WHOLE GENOME SHOTGUN SEQUENCE"/>
    <property type="match status" value="1"/>
</dbReference>
<dbReference type="Proteomes" id="UP000738349">
    <property type="component" value="Unassembled WGS sequence"/>
</dbReference>
<sequence length="183" mass="20818">MTQASTGGELTRPSQARDCQLSLPEIRSRLDQFTRQAYQDYILASPRPAALHTLTHLNVLRALGDNAAALDSTSPGLRPTALQTTVRHHPWIDLFPVPQVRNCFIRISAGGYEDELCVDLVDVEESDEEKPKLIVWGNPSDPRAWEGTVPFLRKWGWVVRGCQELFDATNHWRETRGERKLRF</sequence>